<dbReference type="OrthoDB" id="1680616at2"/>
<proteinExistence type="predicted"/>
<dbReference type="Pfam" id="PF11385">
    <property type="entry name" value="DUF3189"/>
    <property type="match status" value="1"/>
</dbReference>
<sequence length="166" mass="18784">MIVIYQDVGGCHSSAVAANIHANKLPIDKVPTEKELLTLPTFDKLEKKDTAHLIYIGKDEFGSAVYTISRRYKPNMVLNPLTDMYKVLNGDTDGLYIINTDPTVNTLMKIGGFSSRQLHLVSFGRPIVTYGTLKAYNKIADLVRQIKEQIRLDLEHKNRLERNSYS</sequence>
<keyword evidence="2" id="KW-1185">Reference proteome</keyword>
<name>A0A4R7KC42_9CLOT</name>
<dbReference type="EMBL" id="SOAZ01000018">
    <property type="protein sequence ID" value="TDT51361.1"/>
    <property type="molecule type" value="Genomic_DNA"/>
</dbReference>
<dbReference type="AlphaFoldDB" id="A0A4R7KC42"/>
<gene>
    <name evidence="1" type="ORF">EDD71_11845</name>
</gene>
<reference evidence="1 2" key="1">
    <citation type="submission" date="2019-03" db="EMBL/GenBank/DDBJ databases">
        <title>Genomic Encyclopedia of Type Strains, Phase IV (KMG-IV): sequencing the most valuable type-strain genomes for metagenomic binning, comparative biology and taxonomic classification.</title>
        <authorList>
            <person name="Goeker M."/>
        </authorList>
    </citation>
    <scope>NUCLEOTIDE SEQUENCE [LARGE SCALE GENOMIC DNA]</scope>
    <source>
        <strain evidence="1 2">DSM 24455</strain>
    </source>
</reference>
<protein>
    <submittedName>
        <fullName evidence="1">Uncharacterized protein DUF3189</fullName>
    </submittedName>
</protein>
<dbReference type="Proteomes" id="UP000295325">
    <property type="component" value="Unassembled WGS sequence"/>
</dbReference>
<evidence type="ECO:0000313" key="2">
    <source>
        <dbReference type="Proteomes" id="UP000295325"/>
    </source>
</evidence>
<comment type="caution">
    <text evidence="1">The sequence shown here is derived from an EMBL/GenBank/DDBJ whole genome shotgun (WGS) entry which is preliminary data.</text>
</comment>
<dbReference type="RefSeq" id="WP_133628691.1">
    <property type="nucleotide sequence ID" value="NZ_SOAZ01000018.1"/>
</dbReference>
<evidence type="ECO:0000313" key="1">
    <source>
        <dbReference type="EMBL" id="TDT51361.1"/>
    </source>
</evidence>
<dbReference type="InterPro" id="IPR021525">
    <property type="entry name" value="DUF3189"/>
</dbReference>
<accession>A0A4R7KC42</accession>
<organism evidence="1 2">
    <name type="scientific">Fonticella tunisiensis</name>
    <dbReference type="NCBI Taxonomy" id="1096341"/>
    <lineage>
        <taxon>Bacteria</taxon>
        <taxon>Bacillati</taxon>
        <taxon>Bacillota</taxon>
        <taxon>Clostridia</taxon>
        <taxon>Eubacteriales</taxon>
        <taxon>Clostridiaceae</taxon>
        <taxon>Fonticella</taxon>
    </lineage>
</organism>